<reference evidence="2" key="1">
    <citation type="submission" date="2020-02" db="EMBL/GenBank/DDBJ databases">
        <authorList>
            <person name="Chen W.-M."/>
        </authorList>
    </citation>
    <scope>NUCLEOTIDE SEQUENCE</scope>
    <source>
        <strain evidence="2">NBD-18</strain>
    </source>
</reference>
<protein>
    <recommendedName>
        <fullName evidence="3">Pirin family protein</fullName>
    </recommendedName>
</protein>
<feature type="region of interest" description="Disordered" evidence="1">
    <location>
        <begin position="1"/>
        <end position="20"/>
    </location>
</feature>
<gene>
    <name evidence="2" type="ORF">G3I67_14105</name>
</gene>
<evidence type="ECO:0000313" key="2">
    <source>
        <dbReference type="EMBL" id="NDY84363.1"/>
    </source>
</evidence>
<organism evidence="2">
    <name type="scientific">Sheuella amnicola</name>
    <dbReference type="NCBI Taxonomy" id="2707330"/>
    <lineage>
        <taxon>Bacteria</taxon>
        <taxon>Pseudomonadati</taxon>
        <taxon>Pseudomonadota</taxon>
        <taxon>Betaproteobacteria</taxon>
        <taxon>Burkholderiales</taxon>
        <taxon>Alcaligenaceae</taxon>
        <taxon>Sheuella</taxon>
    </lineage>
</organism>
<comment type="caution">
    <text evidence="2">The sequence shown here is derived from an EMBL/GenBank/DDBJ whole genome shotgun (WGS) entry which is preliminary data.</text>
</comment>
<evidence type="ECO:0008006" key="3">
    <source>
        <dbReference type="Google" id="ProtNLM"/>
    </source>
</evidence>
<name>A0A6B2R2M1_9BURK</name>
<dbReference type="EMBL" id="JAAGRN010000011">
    <property type="protein sequence ID" value="NDY84363.1"/>
    <property type="molecule type" value="Genomic_DNA"/>
</dbReference>
<proteinExistence type="predicted"/>
<evidence type="ECO:0000256" key="1">
    <source>
        <dbReference type="SAM" id="MobiDB-lite"/>
    </source>
</evidence>
<sequence length="260" mass="28787">MQSVVSRAQSRERRHHYQLPNGTNTWISSYVGINSVERRTLGMPPHDPVDFPPPLEPIAFLVEQEANSRLPGHYHQADQFQVFVAGTGFFGTKPITGLTVHYAMAFTPYAPIQATETPIQYYTLRNGWDPGARWMPEQRAGLMDRKHPYRHGVCVLPDLNADGLLSSTANSVVQSTVVPFAEDGLGATLYQARTTSPIEGPSPSNGRGQYWLVLRGECTINGETAHEQSLIFVSPDDPAPSILSDRNGVAILMMQFPKRT</sequence>
<dbReference type="RefSeq" id="WP_163656179.1">
    <property type="nucleotide sequence ID" value="NZ_JAAGRN010000011.1"/>
</dbReference>
<dbReference type="AlphaFoldDB" id="A0A6B2R2M1"/>
<accession>A0A6B2R2M1</accession>